<protein>
    <submittedName>
        <fullName evidence="7">Dioxygenase</fullName>
    </submittedName>
</protein>
<keyword evidence="8" id="KW-1185">Reference proteome</keyword>
<evidence type="ECO:0000256" key="5">
    <source>
        <dbReference type="ARBA" id="ARBA00023002"/>
    </source>
</evidence>
<keyword evidence="4" id="KW-0862">Zinc</keyword>
<dbReference type="SUPFAM" id="SSF53213">
    <property type="entry name" value="LigB-like"/>
    <property type="match status" value="1"/>
</dbReference>
<dbReference type="PIRSF" id="PIRSF006157">
    <property type="entry name" value="Doxgns_DODA"/>
    <property type="match status" value="1"/>
</dbReference>
<sequence>MFPSFYISHGSPMLALDAGKTGLAWQALVADLPKPKAILMVSAHWGSLQPAVGAASQPETIHDFGGFPAALFDLQYPAPGAPWLAEKVAAVLEAAGLPVAVHPSRGLDHGAWVPLRVMYPDAGVPVVQLSIQPRQGPEHHYRLGQALAGLQQEGVMIIGSGSLTHNLYEVMGDITEGDPRVPAYVPAFQAWMNEKLLANDIKALLDYRRQAPEASRAHPTDEHLLPIFVVMGAAQGEKVERSHSGITGGVLAMDVYRWQD</sequence>
<comment type="similarity">
    <text evidence="2">Belongs to the DODA-type extradiol aromatic ring-opening dioxygenase family.</text>
</comment>
<feature type="domain" description="Extradiol ring-cleavage dioxygenase class III enzyme subunit B" evidence="6">
    <location>
        <begin position="5"/>
        <end position="243"/>
    </location>
</feature>
<dbReference type="Pfam" id="PF02900">
    <property type="entry name" value="LigB"/>
    <property type="match status" value="1"/>
</dbReference>
<dbReference type="EMBL" id="JAAOLX010000011">
    <property type="protein sequence ID" value="NHQ88086.1"/>
    <property type="molecule type" value="Genomic_DNA"/>
</dbReference>
<proteinExistence type="inferred from homology"/>
<evidence type="ECO:0000313" key="8">
    <source>
        <dbReference type="Proteomes" id="UP000712570"/>
    </source>
</evidence>
<evidence type="ECO:0000256" key="1">
    <source>
        <dbReference type="ARBA" id="ARBA00001947"/>
    </source>
</evidence>
<organism evidence="7 8">
    <name type="scientific">Iodobacter violaceini</name>
    <dbReference type="NCBI Taxonomy" id="3044271"/>
    <lineage>
        <taxon>Bacteria</taxon>
        <taxon>Pseudomonadati</taxon>
        <taxon>Pseudomonadota</taxon>
        <taxon>Betaproteobacteria</taxon>
        <taxon>Neisseriales</taxon>
        <taxon>Chitinibacteraceae</taxon>
        <taxon>Iodobacter</taxon>
    </lineage>
</organism>
<comment type="cofactor">
    <cofactor evidence="1">
        <name>Zn(2+)</name>
        <dbReference type="ChEBI" id="CHEBI:29105"/>
    </cofactor>
</comment>
<dbReference type="Proteomes" id="UP000712570">
    <property type="component" value="Unassembled WGS sequence"/>
</dbReference>
<keyword evidence="5" id="KW-0560">Oxidoreductase</keyword>
<evidence type="ECO:0000259" key="6">
    <source>
        <dbReference type="Pfam" id="PF02900"/>
    </source>
</evidence>
<gene>
    <name evidence="7" type="ORF">HA050_18425</name>
</gene>
<keyword evidence="7" id="KW-0223">Dioxygenase</keyword>
<evidence type="ECO:0000256" key="3">
    <source>
        <dbReference type="ARBA" id="ARBA00022723"/>
    </source>
</evidence>
<dbReference type="GO" id="GO:0051213">
    <property type="term" value="F:dioxygenase activity"/>
    <property type="evidence" value="ECO:0007669"/>
    <property type="project" value="UniProtKB-KW"/>
</dbReference>
<dbReference type="Gene3D" id="3.40.830.10">
    <property type="entry name" value="LigB-like"/>
    <property type="match status" value="1"/>
</dbReference>
<reference evidence="7 8" key="1">
    <citation type="submission" date="2020-03" db="EMBL/GenBank/DDBJ databases">
        <title>Draft genome sequence of environmentally isolated violet-colored cultures.</title>
        <authorList>
            <person name="Wilson H.S."/>
        </authorList>
    </citation>
    <scope>NUCLEOTIDE SEQUENCE [LARGE SCALE GENOMIC DNA]</scope>
    <source>
        <strain evidence="7 8">HSC-16F04</strain>
    </source>
</reference>
<dbReference type="CDD" id="cd07363">
    <property type="entry name" value="45_DOPA_Dioxygenase"/>
    <property type="match status" value="1"/>
</dbReference>
<dbReference type="InterPro" id="IPR004183">
    <property type="entry name" value="Xdiol_dOase_suB"/>
</dbReference>
<accession>A0ABX0KW78</accession>
<keyword evidence="3" id="KW-0479">Metal-binding</keyword>
<dbReference type="RefSeq" id="WP_166829442.1">
    <property type="nucleotide sequence ID" value="NZ_JAAOLX010000011.1"/>
</dbReference>
<dbReference type="InterPro" id="IPR014436">
    <property type="entry name" value="Extradiol_dOase_DODA"/>
</dbReference>
<dbReference type="PANTHER" id="PTHR30096">
    <property type="entry name" value="4,5-DOPA DIOXYGENASE EXTRADIOL-LIKE PROTEIN"/>
    <property type="match status" value="1"/>
</dbReference>
<evidence type="ECO:0000256" key="2">
    <source>
        <dbReference type="ARBA" id="ARBA00007581"/>
    </source>
</evidence>
<evidence type="ECO:0000313" key="7">
    <source>
        <dbReference type="EMBL" id="NHQ88086.1"/>
    </source>
</evidence>
<comment type="caution">
    <text evidence="7">The sequence shown here is derived from an EMBL/GenBank/DDBJ whole genome shotgun (WGS) entry which is preliminary data.</text>
</comment>
<evidence type="ECO:0000256" key="4">
    <source>
        <dbReference type="ARBA" id="ARBA00022833"/>
    </source>
</evidence>
<dbReference type="PANTHER" id="PTHR30096:SF0">
    <property type="entry name" value="4,5-DOPA DIOXYGENASE EXTRADIOL-LIKE PROTEIN"/>
    <property type="match status" value="1"/>
</dbReference>
<name>A0ABX0KW78_9NEIS</name>